<dbReference type="GO" id="GO:0016616">
    <property type="term" value="F:oxidoreductase activity, acting on the CH-OH group of donors, NAD or NADP as acceptor"/>
    <property type="evidence" value="ECO:0007669"/>
    <property type="project" value="InterPro"/>
</dbReference>
<dbReference type="Pfam" id="PF01073">
    <property type="entry name" value="3Beta_HSD"/>
    <property type="match status" value="1"/>
</dbReference>
<proteinExistence type="inferred from homology"/>
<keyword evidence="1" id="KW-0472">Membrane</keyword>
<dbReference type="EMBL" id="CANHGI010000006">
    <property type="protein sequence ID" value="CAI5456162.1"/>
    <property type="molecule type" value="Genomic_DNA"/>
</dbReference>
<feature type="transmembrane region" description="Helical" evidence="1">
    <location>
        <begin position="357"/>
        <end position="376"/>
    </location>
</feature>
<dbReference type="AlphaFoldDB" id="A0A9P1NC61"/>
<dbReference type="InterPro" id="IPR036291">
    <property type="entry name" value="NAD(P)-bd_dom_sf"/>
</dbReference>
<gene>
    <name evidence="3" type="ORF">CAMP_LOCUS18799</name>
</gene>
<evidence type="ECO:0000256" key="1">
    <source>
        <dbReference type="RuleBase" id="RU004475"/>
    </source>
</evidence>
<dbReference type="InterPro" id="IPR051783">
    <property type="entry name" value="NAD(P)-dependent_oxidoreduct"/>
</dbReference>
<dbReference type="PANTHER" id="PTHR48079">
    <property type="entry name" value="PROTEIN YEEZ"/>
    <property type="match status" value="1"/>
</dbReference>
<keyword evidence="1" id="KW-0560">Oxidoreductase</keyword>
<feature type="domain" description="3-beta hydroxysteroid dehydrogenase/isomerase" evidence="2">
    <location>
        <begin position="9"/>
        <end position="277"/>
    </location>
</feature>
<comment type="similarity">
    <text evidence="1">Belongs to the 3-beta-HSD family.</text>
</comment>
<dbReference type="OrthoDB" id="2735536at2759"/>
<dbReference type="Gene3D" id="3.40.50.720">
    <property type="entry name" value="NAD(P)-binding Rossmann-like Domain"/>
    <property type="match status" value="1"/>
</dbReference>
<evidence type="ECO:0000313" key="3">
    <source>
        <dbReference type="EMBL" id="CAI5456162.1"/>
    </source>
</evidence>
<dbReference type="Proteomes" id="UP001152747">
    <property type="component" value="Unassembled WGS sequence"/>
</dbReference>
<evidence type="ECO:0000313" key="4">
    <source>
        <dbReference type="Proteomes" id="UP001152747"/>
    </source>
</evidence>
<accession>A0A9P1NC61</accession>
<organism evidence="3 4">
    <name type="scientific">Caenorhabditis angaria</name>
    <dbReference type="NCBI Taxonomy" id="860376"/>
    <lineage>
        <taxon>Eukaryota</taxon>
        <taxon>Metazoa</taxon>
        <taxon>Ecdysozoa</taxon>
        <taxon>Nematoda</taxon>
        <taxon>Chromadorea</taxon>
        <taxon>Rhabditida</taxon>
        <taxon>Rhabditina</taxon>
        <taxon>Rhabditomorpha</taxon>
        <taxon>Rhabditoidea</taxon>
        <taxon>Rhabditidae</taxon>
        <taxon>Peloderinae</taxon>
        <taxon>Caenorhabditis</taxon>
    </lineage>
</organism>
<keyword evidence="1" id="KW-1133">Transmembrane helix</keyword>
<sequence length="377" mass="42287">MLPKKNITLIGGGGYLGLNIVSKLQAETDAEYSITILDLNLVPLENPDIRIDYKTIKFIKGSFCDLEKLEVALKNAEIVFHIAAVGVMGLSAGDREQIYRINIDGTRNLIKKCQEFGVKRFVYASSIAVVMIGDPIYNQSEDEPLPAPSQYPTSYGYSKAAAEKLVLAASSENFKTCALRFRAIYGPADPNATRRVVDLIKAGLFISLCTRNKHKREAITQASSINNCTKAFILAEKMLEKPDGPHGKPYNILDANITGSFDFWGPLIEALGFSRPTFHMPFWFLHLLARFYEFLCFQVFKTNPILTSFELILLTTDNTYSLRNAKQDLGYFPDDGMMTEVAEYYSKERVETCSSSAMSFFVVLFIVLLFLLTIFLV</sequence>
<dbReference type="GO" id="GO:0004029">
    <property type="term" value="F:aldehyde dehydrogenase (NAD+) activity"/>
    <property type="evidence" value="ECO:0007669"/>
    <property type="project" value="TreeGrafter"/>
</dbReference>
<evidence type="ECO:0000259" key="2">
    <source>
        <dbReference type="Pfam" id="PF01073"/>
    </source>
</evidence>
<dbReference type="GO" id="GO:0005737">
    <property type="term" value="C:cytoplasm"/>
    <property type="evidence" value="ECO:0007669"/>
    <property type="project" value="TreeGrafter"/>
</dbReference>
<keyword evidence="1" id="KW-0812">Transmembrane</keyword>
<reference evidence="3" key="1">
    <citation type="submission" date="2022-11" db="EMBL/GenBank/DDBJ databases">
        <authorList>
            <person name="Kikuchi T."/>
        </authorList>
    </citation>
    <scope>NUCLEOTIDE SEQUENCE</scope>
    <source>
        <strain evidence="3">PS1010</strain>
    </source>
</reference>
<name>A0A9P1NC61_9PELO</name>
<dbReference type="SUPFAM" id="SSF51735">
    <property type="entry name" value="NAD(P)-binding Rossmann-fold domains"/>
    <property type="match status" value="1"/>
</dbReference>
<dbReference type="GO" id="GO:0006694">
    <property type="term" value="P:steroid biosynthetic process"/>
    <property type="evidence" value="ECO:0007669"/>
    <property type="project" value="InterPro"/>
</dbReference>
<protein>
    <recommendedName>
        <fullName evidence="2">3-beta hydroxysteroid dehydrogenase/isomerase domain-containing protein</fullName>
    </recommendedName>
</protein>
<dbReference type="PANTHER" id="PTHR48079:SF6">
    <property type="entry name" value="NAD(P)-BINDING DOMAIN-CONTAINING PROTEIN-RELATED"/>
    <property type="match status" value="1"/>
</dbReference>
<comment type="caution">
    <text evidence="3">The sequence shown here is derived from an EMBL/GenBank/DDBJ whole genome shotgun (WGS) entry which is preliminary data.</text>
</comment>
<keyword evidence="4" id="KW-1185">Reference proteome</keyword>
<dbReference type="InterPro" id="IPR002225">
    <property type="entry name" value="3Beta_OHSteriod_DH/Estase"/>
</dbReference>